<dbReference type="Proteomes" id="UP001341259">
    <property type="component" value="Chromosome"/>
</dbReference>
<reference evidence="2 3" key="1">
    <citation type="submission" date="2022-10" db="EMBL/GenBank/DDBJ databases">
        <title>The complete genomes of actinobacterial strains from the NBC collection.</title>
        <authorList>
            <person name="Joergensen T.S."/>
            <person name="Alvarez Arevalo M."/>
            <person name="Sterndorff E.B."/>
            <person name="Faurdal D."/>
            <person name="Vuksanovic O."/>
            <person name="Mourched A.-S."/>
            <person name="Charusanti P."/>
            <person name="Shaw S."/>
            <person name="Blin K."/>
            <person name="Weber T."/>
        </authorList>
    </citation>
    <scope>NUCLEOTIDE SEQUENCE [LARGE SCALE GENOMIC DNA]</scope>
    <source>
        <strain evidence="2 3">NBC_00456</strain>
    </source>
</reference>
<name>A0ABZ1NKS4_STRVL</name>
<accession>A0ABZ1NKS4</accession>
<feature type="region of interest" description="Disordered" evidence="1">
    <location>
        <begin position="46"/>
        <end position="65"/>
    </location>
</feature>
<evidence type="ECO:0000313" key="3">
    <source>
        <dbReference type="Proteomes" id="UP001341259"/>
    </source>
</evidence>
<proteinExistence type="predicted"/>
<protein>
    <submittedName>
        <fullName evidence="2">Uncharacterized protein</fullName>
    </submittedName>
</protein>
<sequence>MRYWAEGPGAAKIAWGSEGDFERCRVQLGKYVKPGRMLDGLCSNLHKRATGERPGPNAHGGKGKD</sequence>
<dbReference type="RefSeq" id="WP_328336740.1">
    <property type="nucleotide sequence ID" value="NZ_CP107906.1"/>
</dbReference>
<evidence type="ECO:0000256" key="1">
    <source>
        <dbReference type="SAM" id="MobiDB-lite"/>
    </source>
</evidence>
<keyword evidence="3" id="KW-1185">Reference proteome</keyword>
<gene>
    <name evidence="2" type="ORF">OHB29_04380</name>
</gene>
<organism evidence="2 3">
    <name type="scientific">Streptomyces violaceus</name>
    <name type="common">Streptomyces venezuelae</name>
    <dbReference type="NCBI Taxonomy" id="1936"/>
    <lineage>
        <taxon>Bacteria</taxon>
        <taxon>Bacillati</taxon>
        <taxon>Actinomycetota</taxon>
        <taxon>Actinomycetes</taxon>
        <taxon>Kitasatosporales</taxon>
        <taxon>Streptomycetaceae</taxon>
        <taxon>Streptomyces</taxon>
    </lineage>
</organism>
<dbReference type="EMBL" id="CP107906">
    <property type="protein sequence ID" value="WUG92318.1"/>
    <property type="molecule type" value="Genomic_DNA"/>
</dbReference>
<evidence type="ECO:0000313" key="2">
    <source>
        <dbReference type="EMBL" id="WUG92318.1"/>
    </source>
</evidence>